<feature type="site" description="Transition state stabilizer" evidence="9">
    <location>
        <position position="104"/>
    </location>
</feature>
<keyword evidence="8" id="KW-0961">Cell wall biogenesis/degradation</keyword>
<dbReference type="Gene3D" id="3.30.1380.10">
    <property type="match status" value="1"/>
</dbReference>
<proteinExistence type="inferred from homology"/>
<feature type="binding site" evidence="9">
    <location>
        <position position="150"/>
    </location>
    <ligand>
        <name>Zn(2+)</name>
        <dbReference type="ChEBI" id="CHEBI:29105"/>
        <note>catalytic</note>
    </ligand>
</feature>
<dbReference type="CDD" id="cd14843">
    <property type="entry name" value="D-Ala-D-Ala_dipeptidase_like"/>
    <property type="match status" value="1"/>
</dbReference>
<dbReference type="Proteomes" id="UP000779070">
    <property type="component" value="Unassembled WGS sequence"/>
</dbReference>
<evidence type="ECO:0000256" key="7">
    <source>
        <dbReference type="ARBA" id="ARBA00023049"/>
    </source>
</evidence>
<keyword evidence="5 9" id="KW-0862">Zinc</keyword>
<dbReference type="InterPro" id="IPR000755">
    <property type="entry name" value="A_A_dipeptidase"/>
</dbReference>
<dbReference type="EC" id="3.4.13.22" evidence="9"/>
<reference evidence="10 11" key="1">
    <citation type="submission" date="2021-02" db="EMBL/GenBank/DDBJ databases">
        <title>Draft Genome Sequences of 5 Vibrio neptunius Strains Isolated From of Bivalve Hatcheries.</title>
        <authorList>
            <person name="Galvis F."/>
            <person name="Barja J.L."/>
            <person name="Lemos M.L."/>
            <person name="Balado M."/>
        </authorList>
    </citation>
    <scope>NUCLEOTIDE SEQUENCE [LARGE SCALE GENOMIC DNA]</scope>
    <source>
        <strain evidence="10 11">PP-145.98</strain>
    </source>
</reference>
<feature type="binding site" evidence="9">
    <location>
        <position position="221"/>
    </location>
    <ligand>
        <name>Zn(2+)</name>
        <dbReference type="ChEBI" id="CHEBI:29105"/>
        <note>catalytic</note>
    </ligand>
</feature>
<gene>
    <name evidence="9" type="primary">ddpX</name>
    <name evidence="10" type="ORF">JYA62_16905</name>
</gene>
<dbReference type="SUPFAM" id="SSF55166">
    <property type="entry name" value="Hedgehog/DD-peptidase"/>
    <property type="match status" value="1"/>
</dbReference>
<comment type="caution">
    <text evidence="10">The sequence shown here is derived from an EMBL/GenBank/DDBJ whole genome shotgun (WGS) entry which is preliminary data.</text>
</comment>
<dbReference type="EMBL" id="JAFHLB010000024">
    <property type="protein sequence ID" value="MBN3579343.1"/>
    <property type="molecule type" value="Genomic_DNA"/>
</dbReference>
<comment type="function">
    <text evidence="9">Catalyzes hydrolysis of the D-alanyl-D-alanine dipeptide.</text>
</comment>
<keyword evidence="3 9" id="KW-0479">Metal-binding</keyword>
<comment type="cofactor">
    <cofactor evidence="9">
        <name>Zn(2+)</name>
        <dbReference type="ChEBI" id="CHEBI:29105"/>
    </cofactor>
    <text evidence="9">Binds 1 zinc ion per subunit.</text>
</comment>
<evidence type="ECO:0000256" key="6">
    <source>
        <dbReference type="ARBA" id="ARBA00022997"/>
    </source>
</evidence>
<evidence type="ECO:0000256" key="2">
    <source>
        <dbReference type="ARBA" id="ARBA00022670"/>
    </source>
</evidence>
<dbReference type="PANTHER" id="PTHR43126:SF2">
    <property type="entry name" value="D-ALANYL-D-ALANINE DIPEPTIDASE"/>
    <property type="match status" value="1"/>
</dbReference>
<evidence type="ECO:0000256" key="1">
    <source>
        <dbReference type="ARBA" id="ARBA00001362"/>
    </source>
</evidence>
<keyword evidence="6 9" id="KW-0224">Dipeptidase</keyword>
<organism evidence="10 11">
    <name type="scientific">Vibrio neptunius</name>
    <dbReference type="NCBI Taxonomy" id="170651"/>
    <lineage>
        <taxon>Bacteria</taxon>
        <taxon>Pseudomonadati</taxon>
        <taxon>Pseudomonadota</taxon>
        <taxon>Gammaproteobacteria</taxon>
        <taxon>Vibrionales</taxon>
        <taxon>Vibrionaceae</taxon>
        <taxon>Vibrio</taxon>
    </lineage>
</organism>
<sequence>MNILVRRTSTPHSIVKLIYPKITLVITLKHLPLTDKRIQQIKVIDNKEAIKSLDLNDSKLVLDYDMELGYTNQFVARESVVQRLKLASNFLPNGFYLSVKETYRPKSFQSFIYNRRMINLLINPDYRDLTICQLREKASEFIAPPEVAGHPTGGAVDVSLVNEQGDEVDLGCKYDQDATESEGRCYSFAMNLSKASHQNRQILFECMEKAGFVNYPFEWWHWSYGDKYWAAITKAPNALFSAIELS</sequence>
<dbReference type="HAMAP" id="MF_01924">
    <property type="entry name" value="A_A_dipeptidase"/>
    <property type="match status" value="1"/>
</dbReference>
<dbReference type="Pfam" id="PF01427">
    <property type="entry name" value="Peptidase_M15"/>
    <property type="match status" value="1"/>
</dbReference>
<evidence type="ECO:0000313" key="11">
    <source>
        <dbReference type="Proteomes" id="UP000779070"/>
    </source>
</evidence>
<keyword evidence="11" id="KW-1185">Reference proteome</keyword>
<accession>A0ABS3A4N3</accession>
<dbReference type="InterPro" id="IPR009045">
    <property type="entry name" value="Zn_M74/Hedgehog-like"/>
</dbReference>
<evidence type="ECO:0000256" key="3">
    <source>
        <dbReference type="ARBA" id="ARBA00022723"/>
    </source>
</evidence>
<dbReference type="PANTHER" id="PTHR43126">
    <property type="entry name" value="D-ALANYL-D-ALANINE DIPEPTIDASE"/>
    <property type="match status" value="1"/>
</dbReference>
<protein>
    <recommendedName>
        <fullName evidence="9">D-alanyl-D-alanine dipeptidase</fullName>
        <shortName evidence="9">D-Ala-D-Ala dipeptidase</shortName>
        <ecNumber evidence="9">3.4.13.22</ecNumber>
    </recommendedName>
</protein>
<evidence type="ECO:0000256" key="9">
    <source>
        <dbReference type="HAMAP-Rule" id="MF_01924"/>
    </source>
</evidence>
<evidence type="ECO:0000256" key="4">
    <source>
        <dbReference type="ARBA" id="ARBA00022801"/>
    </source>
</evidence>
<evidence type="ECO:0000256" key="8">
    <source>
        <dbReference type="ARBA" id="ARBA00023316"/>
    </source>
</evidence>
<comment type="catalytic activity">
    <reaction evidence="1 9">
        <text>D-alanyl-D-alanine + H2O = 2 D-alanine</text>
        <dbReference type="Rhea" id="RHEA:20661"/>
        <dbReference type="ChEBI" id="CHEBI:15377"/>
        <dbReference type="ChEBI" id="CHEBI:57416"/>
        <dbReference type="ChEBI" id="CHEBI:57822"/>
        <dbReference type="EC" id="3.4.13.22"/>
    </reaction>
</comment>
<feature type="active site" description="Proton donor/acceptor" evidence="9">
    <location>
        <position position="218"/>
    </location>
</feature>
<feature type="binding site" evidence="9">
    <location>
        <position position="157"/>
    </location>
    <ligand>
        <name>Zn(2+)</name>
        <dbReference type="ChEBI" id="CHEBI:29105"/>
        <note>catalytic</note>
    </ligand>
</feature>
<keyword evidence="4 9" id="KW-0378">Hydrolase</keyword>
<name>A0ABS3A4N3_9VIBR</name>
<evidence type="ECO:0000313" key="10">
    <source>
        <dbReference type="EMBL" id="MBN3579343.1"/>
    </source>
</evidence>
<comment type="similarity">
    <text evidence="9">Belongs to the peptidase M15D family.</text>
</comment>
<keyword evidence="7 9" id="KW-0482">Metalloprotease</keyword>
<keyword evidence="2 9" id="KW-0645">Protease</keyword>
<evidence type="ECO:0000256" key="5">
    <source>
        <dbReference type="ARBA" id="ARBA00022833"/>
    </source>
</evidence>